<reference evidence="2 3" key="1">
    <citation type="submission" date="2018-11" db="EMBL/GenBank/DDBJ databases">
        <title>Genome sequence of Saitozyma podzolica DSM 27192.</title>
        <authorList>
            <person name="Aliyu H."/>
            <person name="Gorte O."/>
            <person name="Ochsenreither K."/>
        </authorList>
    </citation>
    <scope>NUCLEOTIDE SEQUENCE [LARGE SCALE GENOMIC DNA]</scope>
    <source>
        <strain evidence="2 3">DSM 27192</strain>
    </source>
</reference>
<organism evidence="2 3">
    <name type="scientific">Saitozyma podzolica</name>
    <dbReference type="NCBI Taxonomy" id="1890683"/>
    <lineage>
        <taxon>Eukaryota</taxon>
        <taxon>Fungi</taxon>
        <taxon>Dikarya</taxon>
        <taxon>Basidiomycota</taxon>
        <taxon>Agaricomycotina</taxon>
        <taxon>Tremellomycetes</taxon>
        <taxon>Tremellales</taxon>
        <taxon>Trimorphomycetaceae</taxon>
        <taxon>Saitozyma</taxon>
    </lineage>
</organism>
<comment type="caution">
    <text evidence="2">The sequence shown here is derived from an EMBL/GenBank/DDBJ whole genome shotgun (WGS) entry which is preliminary data.</text>
</comment>
<feature type="compositionally biased region" description="Low complexity" evidence="1">
    <location>
        <begin position="191"/>
        <end position="205"/>
    </location>
</feature>
<feature type="region of interest" description="Disordered" evidence="1">
    <location>
        <begin position="185"/>
        <end position="205"/>
    </location>
</feature>
<name>A0A427YGK6_9TREE</name>
<protein>
    <submittedName>
        <fullName evidence="2">Uncharacterized protein</fullName>
    </submittedName>
</protein>
<dbReference type="OrthoDB" id="10548185at2759"/>
<evidence type="ECO:0000313" key="3">
    <source>
        <dbReference type="Proteomes" id="UP000279259"/>
    </source>
</evidence>
<evidence type="ECO:0000313" key="2">
    <source>
        <dbReference type="EMBL" id="RSH90291.1"/>
    </source>
</evidence>
<sequence length="205" mass="22566">MTYQHLQILHRVIFEDKDQSASASRADRAARASRLLGVTVEPNDAWFGPSLEAQVRRRVHCIETAGFADEALNSIVRCSDLMKTLYERSGRGRAHAQVLGMDDTINLTAFEVEIFEDSYQGRVQRSLLVLQAHNPSASELTSFTRTVRVWCSINVETFRVLIDELRPEAVLATIDAIGKLTISRNSGNAGDGQSSSDAQSSQAAA</sequence>
<dbReference type="Proteomes" id="UP000279259">
    <property type="component" value="Unassembled WGS sequence"/>
</dbReference>
<accession>A0A427YGK6</accession>
<dbReference type="AlphaFoldDB" id="A0A427YGK6"/>
<proteinExistence type="predicted"/>
<evidence type="ECO:0000256" key="1">
    <source>
        <dbReference type="SAM" id="MobiDB-lite"/>
    </source>
</evidence>
<gene>
    <name evidence="2" type="ORF">EHS25_001625</name>
</gene>
<dbReference type="EMBL" id="RSCD01000011">
    <property type="protein sequence ID" value="RSH90291.1"/>
    <property type="molecule type" value="Genomic_DNA"/>
</dbReference>
<keyword evidence="3" id="KW-1185">Reference proteome</keyword>